<comment type="caution">
    <text evidence="1">The sequence shown here is derived from an EMBL/GenBank/DDBJ whole genome shotgun (WGS) entry which is preliminary data.</text>
</comment>
<accession>A0AAV7QHE4</accession>
<reference evidence="1" key="1">
    <citation type="journal article" date="2022" name="bioRxiv">
        <title>Sequencing and chromosome-scale assembly of the giantPleurodeles waltlgenome.</title>
        <authorList>
            <person name="Brown T."/>
            <person name="Elewa A."/>
            <person name="Iarovenko S."/>
            <person name="Subramanian E."/>
            <person name="Araus A.J."/>
            <person name="Petzold A."/>
            <person name="Susuki M."/>
            <person name="Suzuki K.-i.T."/>
            <person name="Hayashi T."/>
            <person name="Toyoda A."/>
            <person name="Oliveira C."/>
            <person name="Osipova E."/>
            <person name="Leigh N.D."/>
            <person name="Simon A."/>
            <person name="Yun M.H."/>
        </authorList>
    </citation>
    <scope>NUCLEOTIDE SEQUENCE</scope>
    <source>
        <strain evidence="1">20211129_DDA</strain>
        <tissue evidence="1">Liver</tissue>
    </source>
</reference>
<evidence type="ECO:0000313" key="1">
    <source>
        <dbReference type="EMBL" id="KAJ1137898.1"/>
    </source>
</evidence>
<gene>
    <name evidence="1" type="ORF">NDU88_004294</name>
</gene>
<proteinExistence type="predicted"/>
<keyword evidence="2" id="KW-1185">Reference proteome</keyword>
<name>A0AAV7QHE4_PLEWA</name>
<dbReference type="AlphaFoldDB" id="A0AAV7QHE4"/>
<dbReference type="EMBL" id="JANPWB010000010">
    <property type="protein sequence ID" value="KAJ1137898.1"/>
    <property type="molecule type" value="Genomic_DNA"/>
</dbReference>
<sequence length="190" mass="20801">MLDALSFRWLHSWIAGPPFALPLSDVCVDSQLLTTSLSDRWAPSLPSRTADGLVNSHIWLGSLLGLRGALSEVWNALSDVVGHGLGVLVPSCGICSSRCRLVRSRTSERLPVPSHFHPHLLPCRVSRRRVPEYLSVSPALPPPLTGNHRADDYQLPSGHRDFGVCATYRLAGIEVKKDAGNEEKPQKSKL</sequence>
<organism evidence="1 2">
    <name type="scientific">Pleurodeles waltl</name>
    <name type="common">Iberian ribbed newt</name>
    <dbReference type="NCBI Taxonomy" id="8319"/>
    <lineage>
        <taxon>Eukaryota</taxon>
        <taxon>Metazoa</taxon>
        <taxon>Chordata</taxon>
        <taxon>Craniata</taxon>
        <taxon>Vertebrata</taxon>
        <taxon>Euteleostomi</taxon>
        <taxon>Amphibia</taxon>
        <taxon>Batrachia</taxon>
        <taxon>Caudata</taxon>
        <taxon>Salamandroidea</taxon>
        <taxon>Salamandridae</taxon>
        <taxon>Pleurodelinae</taxon>
        <taxon>Pleurodeles</taxon>
    </lineage>
</organism>
<evidence type="ECO:0000313" key="2">
    <source>
        <dbReference type="Proteomes" id="UP001066276"/>
    </source>
</evidence>
<protein>
    <submittedName>
        <fullName evidence="1">Uncharacterized protein</fullName>
    </submittedName>
</protein>
<dbReference type="Proteomes" id="UP001066276">
    <property type="component" value="Chromosome 6"/>
</dbReference>